<proteinExistence type="predicted"/>
<name>A0A199VVF1_ANACO</name>
<reference evidence="2 3" key="1">
    <citation type="journal article" date="2016" name="DNA Res.">
        <title>The draft genome of MD-2 pineapple using hybrid error correction of long reads.</title>
        <authorList>
            <person name="Redwan R.M."/>
            <person name="Saidin A."/>
            <person name="Kumar S.V."/>
        </authorList>
    </citation>
    <scope>NUCLEOTIDE SEQUENCE [LARGE SCALE GENOMIC DNA]</scope>
    <source>
        <strain evidence="3">cv. MD2</strain>
        <tissue evidence="2">Leaf</tissue>
    </source>
</reference>
<dbReference type="Proteomes" id="UP000092600">
    <property type="component" value="Unassembled WGS sequence"/>
</dbReference>
<evidence type="ECO:0000256" key="1">
    <source>
        <dbReference type="SAM" id="Phobius"/>
    </source>
</evidence>
<feature type="transmembrane region" description="Helical" evidence="1">
    <location>
        <begin position="29"/>
        <end position="48"/>
    </location>
</feature>
<gene>
    <name evidence="2" type="ORF">ACMD2_21014</name>
</gene>
<dbReference type="EMBL" id="LSRQ01000815">
    <property type="protein sequence ID" value="OAY80675.1"/>
    <property type="molecule type" value="Genomic_DNA"/>
</dbReference>
<protein>
    <submittedName>
        <fullName evidence="2">Protein PLANT CADMIUM RESISTANCE 8</fullName>
    </submittedName>
</protein>
<dbReference type="NCBIfam" id="TIGR01571">
    <property type="entry name" value="A_thal_Cys_rich"/>
    <property type="match status" value="1"/>
</dbReference>
<dbReference type="Pfam" id="PF04749">
    <property type="entry name" value="PLAC8"/>
    <property type="match status" value="1"/>
</dbReference>
<evidence type="ECO:0000313" key="2">
    <source>
        <dbReference type="EMBL" id="OAY80675.1"/>
    </source>
</evidence>
<dbReference type="PANTHER" id="PTHR15907">
    <property type="entry name" value="DUF614 FAMILY PROTEIN-RELATED"/>
    <property type="match status" value="1"/>
</dbReference>
<keyword evidence="1" id="KW-0812">Transmembrane</keyword>
<organism evidence="2 3">
    <name type="scientific">Ananas comosus</name>
    <name type="common">Pineapple</name>
    <name type="synonym">Ananas ananas</name>
    <dbReference type="NCBI Taxonomy" id="4615"/>
    <lineage>
        <taxon>Eukaryota</taxon>
        <taxon>Viridiplantae</taxon>
        <taxon>Streptophyta</taxon>
        <taxon>Embryophyta</taxon>
        <taxon>Tracheophyta</taxon>
        <taxon>Spermatophyta</taxon>
        <taxon>Magnoliopsida</taxon>
        <taxon>Liliopsida</taxon>
        <taxon>Poales</taxon>
        <taxon>Bromeliaceae</taxon>
        <taxon>Bromelioideae</taxon>
        <taxon>Ananas</taxon>
    </lineage>
</organism>
<evidence type="ECO:0000313" key="3">
    <source>
        <dbReference type="Proteomes" id="UP000092600"/>
    </source>
</evidence>
<keyword evidence="1" id="KW-0472">Membrane</keyword>
<comment type="caution">
    <text evidence="2">The sequence shown here is derived from an EMBL/GenBank/DDBJ whole genome shotgun (WGS) entry which is preliminary data.</text>
</comment>
<dbReference type="InterPro" id="IPR006461">
    <property type="entry name" value="PLAC_motif_containing"/>
</dbReference>
<dbReference type="AlphaFoldDB" id="A0A199VVF1"/>
<accession>A0A199VVF1</accession>
<keyword evidence="1" id="KW-1133">Transmembrane helix</keyword>
<sequence>MTAYFPCVTFGQIAEILDEGQTSCALGSFLYMFMGPALCTCWVLGANYRSKLREKYNLVEAPAEDWVLHLFCSCCALCQEFRELQNRGIDPSLGIKTILSRASDSQMWVIVCRLDGTSCPEARGKDCSSPDPIHERMRSLWKLIFSCLLLV</sequence>